<gene>
    <name evidence="2" type="ORF">VNO77_07744</name>
</gene>
<comment type="caution">
    <text evidence="2">The sequence shown here is derived from an EMBL/GenBank/DDBJ whole genome shotgun (WGS) entry which is preliminary data.</text>
</comment>
<evidence type="ECO:0000313" key="2">
    <source>
        <dbReference type="EMBL" id="KAK7349898.1"/>
    </source>
</evidence>
<dbReference type="EMBL" id="JAYMYQ010000002">
    <property type="protein sequence ID" value="KAK7349898.1"/>
    <property type="molecule type" value="Genomic_DNA"/>
</dbReference>
<name>A0AAN9MEM9_CANGL</name>
<feature type="region of interest" description="Disordered" evidence="1">
    <location>
        <begin position="386"/>
        <end position="410"/>
    </location>
</feature>
<evidence type="ECO:0000256" key="1">
    <source>
        <dbReference type="SAM" id="MobiDB-lite"/>
    </source>
</evidence>
<keyword evidence="3" id="KW-1185">Reference proteome</keyword>
<reference evidence="2 3" key="1">
    <citation type="submission" date="2024-01" db="EMBL/GenBank/DDBJ databases">
        <title>The genomes of 5 underutilized Papilionoideae crops provide insights into root nodulation and disease resistanc.</title>
        <authorList>
            <person name="Jiang F."/>
        </authorList>
    </citation>
    <scope>NUCLEOTIDE SEQUENCE [LARGE SCALE GENOMIC DNA]</scope>
    <source>
        <strain evidence="2">LVBAO_FW01</strain>
        <tissue evidence="2">Leaves</tissue>
    </source>
</reference>
<feature type="compositionally biased region" description="Basic and acidic residues" evidence="1">
    <location>
        <begin position="397"/>
        <end position="410"/>
    </location>
</feature>
<protein>
    <submittedName>
        <fullName evidence="2">Uncharacterized protein</fullName>
    </submittedName>
</protein>
<dbReference type="AlphaFoldDB" id="A0AAN9MEM9"/>
<proteinExistence type="predicted"/>
<feature type="compositionally biased region" description="Polar residues" evidence="1">
    <location>
        <begin position="515"/>
        <end position="525"/>
    </location>
</feature>
<organism evidence="2 3">
    <name type="scientific">Canavalia gladiata</name>
    <name type="common">Sword bean</name>
    <name type="synonym">Dolichos gladiatus</name>
    <dbReference type="NCBI Taxonomy" id="3824"/>
    <lineage>
        <taxon>Eukaryota</taxon>
        <taxon>Viridiplantae</taxon>
        <taxon>Streptophyta</taxon>
        <taxon>Embryophyta</taxon>
        <taxon>Tracheophyta</taxon>
        <taxon>Spermatophyta</taxon>
        <taxon>Magnoliopsida</taxon>
        <taxon>eudicotyledons</taxon>
        <taxon>Gunneridae</taxon>
        <taxon>Pentapetalae</taxon>
        <taxon>rosids</taxon>
        <taxon>fabids</taxon>
        <taxon>Fabales</taxon>
        <taxon>Fabaceae</taxon>
        <taxon>Papilionoideae</taxon>
        <taxon>50 kb inversion clade</taxon>
        <taxon>NPAAA clade</taxon>
        <taxon>indigoferoid/millettioid clade</taxon>
        <taxon>Phaseoleae</taxon>
        <taxon>Canavalia</taxon>
    </lineage>
</organism>
<dbReference type="Proteomes" id="UP001367508">
    <property type="component" value="Unassembled WGS sequence"/>
</dbReference>
<sequence length="606" mass="67369">MAMTSAAERMVFAVRRNYVLLVRFQAPICPWPCCDKRYLLVEYLLVSLCSSGQVLKMQNFYFRATVSVLQHGLHSRYSGNGLSEVLATPVQTGWAKKVGASTQHVANRVSERINESLQGFTWLSITAFMGIPLWPNSHPSPSSPWAVTGHLTHWAANQNDPGEWVKVGWAATHQGHKMLVSHLDKRPPFHAVATGKLELARAAHLAPMANQAACSLDIFQKWGNGSPGDSNPGSGDKEVTSSATCAKLLDLEDGCFCLSNMFTGGPRDCLIFPFFCMGSSPRQDAYYAKVSFFFLAHFEATLFSHPRLCCSKDWIQAPSEGNILPLSTTENSDLDGILTAPIECTKKLLEVQHKDGVLEERLLFDRSQILLSGTSTWMVGQIEPRMISPSPSPIEPKGARETNEKKEEWGRENFSLEKGLSVSLCDGNLNRKEDIQALGSQLKLADKASANYEALDTGVQTIVEGCSMIFLKKPLPVLKPHQKPSSIQGSRGGRGHSGWRNNDDEAAGNEHPTPASLTCLTASQSRVERDSRRITQKRTNERVIKAGSLLHKLRPKMRRLMGEARLRFTHVLDPPLFKTEQRTWFPLGTNQRRWFEYQAIATPTPE</sequence>
<feature type="region of interest" description="Disordered" evidence="1">
    <location>
        <begin position="479"/>
        <end position="533"/>
    </location>
</feature>
<accession>A0AAN9MEM9</accession>
<evidence type="ECO:0000313" key="3">
    <source>
        <dbReference type="Proteomes" id="UP001367508"/>
    </source>
</evidence>